<dbReference type="PROSITE" id="PS50016">
    <property type="entry name" value="ZF_PHD_2"/>
    <property type="match status" value="1"/>
</dbReference>
<evidence type="ECO:0008006" key="10">
    <source>
        <dbReference type="Google" id="ProtNLM"/>
    </source>
</evidence>
<evidence type="ECO:0000256" key="1">
    <source>
        <dbReference type="ARBA" id="ARBA00022723"/>
    </source>
</evidence>
<proteinExistence type="predicted"/>
<dbReference type="PROSITE" id="PS01359">
    <property type="entry name" value="ZF_PHD_1"/>
    <property type="match status" value="1"/>
</dbReference>
<dbReference type="PROSITE" id="PS00028">
    <property type="entry name" value="ZINC_FINGER_C2H2_1"/>
    <property type="match status" value="1"/>
</dbReference>
<evidence type="ECO:0000259" key="7">
    <source>
        <dbReference type="PROSITE" id="PS50157"/>
    </source>
</evidence>
<evidence type="ECO:0000256" key="3">
    <source>
        <dbReference type="ARBA" id="ARBA00022833"/>
    </source>
</evidence>
<dbReference type="SUPFAM" id="SSF57903">
    <property type="entry name" value="FYVE/PHD zinc finger"/>
    <property type="match status" value="1"/>
</dbReference>
<dbReference type="InterPro" id="IPR019787">
    <property type="entry name" value="Znf_PHD-finger"/>
</dbReference>
<keyword evidence="2 4" id="KW-0863">Zinc-finger</keyword>
<protein>
    <recommendedName>
        <fullName evidence="10">PHD-type domain-containing protein</fullName>
    </recommendedName>
</protein>
<keyword evidence="9" id="KW-1185">Reference proteome</keyword>
<dbReference type="EMBL" id="CAXLJM020000012">
    <property type="protein sequence ID" value="CAL8076586.1"/>
    <property type="molecule type" value="Genomic_DNA"/>
</dbReference>
<evidence type="ECO:0000256" key="4">
    <source>
        <dbReference type="PROSITE-ProRule" id="PRU00042"/>
    </source>
</evidence>
<evidence type="ECO:0000256" key="5">
    <source>
        <dbReference type="SAM" id="MobiDB-lite"/>
    </source>
</evidence>
<evidence type="ECO:0000256" key="2">
    <source>
        <dbReference type="ARBA" id="ARBA00022771"/>
    </source>
</evidence>
<dbReference type="InterPro" id="IPR013083">
    <property type="entry name" value="Znf_RING/FYVE/PHD"/>
</dbReference>
<name>A0ABP1PV73_9HEXA</name>
<dbReference type="InterPro" id="IPR001965">
    <property type="entry name" value="Znf_PHD"/>
</dbReference>
<feature type="compositionally biased region" description="Low complexity" evidence="5">
    <location>
        <begin position="380"/>
        <end position="392"/>
    </location>
</feature>
<feature type="domain" description="PHD-type" evidence="6">
    <location>
        <begin position="496"/>
        <end position="549"/>
    </location>
</feature>
<keyword evidence="1" id="KW-0479">Metal-binding</keyword>
<gene>
    <name evidence="8" type="ORF">ODALV1_LOCUS3522</name>
</gene>
<feature type="compositionally biased region" description="Polar residues" evidence="5">
    <location>
        <begin position="419"/>
        <end position="439"/>
    </location>
</feature>
<dbReference type="InterPro" id="IPR011011">
    <property type="entry name" value="Znf_FYVE_PHD"/>
</dbReference>
<dbReference type="Gene3D" id="3.30.40.10">
    <property type="entry name" value="Zinc/RING finger domain, C3HC4 (zinc finger)"/>
    <property type="match status" value="1"/>
</dbReference>
<accession>A0ABP1PV73</accession>
<dbReference type="InterPro" id="IPR013087">
    <property type="entry name" value="Znf_C2H2_type"/>
</dbReference>
<dbReference type="SMART" id="SM00249">
    <property type="entry name" value="PHD"/>
    <property type="match status" value="1"/>
</dbReference>
<evidence type="ECO:0000259" key="6">
    <source>
        <dbReference type="PROSITE" id="PS50016"/>
    </source>
</evidence>
<feature type="domain" description="C2H2-type" evidence="7">
    <location>
        <begin position="7"/>
        <end position="30"/>
    </location>
</feature>
<dbReference type="PROSITE" id="PS50157">
    <property type="entry name" value="ZINC_FINGER_C2H2_2"/>
    <property type="match status" value="1"/>
</dbReference>
<dbReference type="PANTHER" id="PTHR46452">
    <property type="entry name" value="TRANSCRIPTION INITIATION FACTOR TFIID SUBUNIT 3"/>
    <property type="match status" value="1"/>
</dbReference>
<dbReference type="PANTHER" id="PTHR46452:SF1">
    <property type="entry name" value="TRANSCRIPTION INITIATION FACTOR TFIID SUBUNIT 3"/>
    <property type="match status" value="1"/>
</dbReference>
<comment type="caution">
    <text evidence="8">The sequence shown here is derived from an EMBL/GenBank/DDBJ whole genome shotgun (WGS) entry which is preliminary data.</text>
</comment>
<reference evidence="8 9" key="1">
    <citation type="submission" date="2024-08" db="EMBL/GenBank/DDBJ databases">
        <authorList>
            <person name="Cucini C."/>
            <person name="Frati F."/>
        </authorList>
    </citation>
    <scope>NUCLEOTIDE SEQUENCE [LARGE SCALE GENOMIC DNA]</scope>
</reference>
<keyword evidence="3" id="KW-0862">Zinc</keyword>
<feature type="region of interest" description="Disordered" evidence="5">
    <location>
        <begin position="357"/>
        <end position="439"/>
    </location>
</feature>
<organism evidence="8 9">
    <name type="scientific">Orchesella dallaii</name>
    <dbReference type="NCBI Taxonomy" id="48710"/>
    <lineage>
        <taxon>Eukaryota</taxon>
        <taxon>Metazoa</taxon>
        <taxon>Ecdysozoa</taxon>
        <taxon>Arthropoda</taxon>
        <taxon>Hexapoda</taxon>
        <taxon>Collembola</taxon>
        <taxon>Entomobryomorpha</taxon>
        <taxon>Entomobryoidea</taxon>
        <taxon>Orchesellidae</taxon>
        <taxon>Orchesellinae</taxon>
        <taxon>Orchesella</taxon>
    </lineage>
</organism>
<evidence type="ECO:0000313" key="9">
    <source>
        <dbReference type="Proteomes" id="UP001642540"/>
    </source>
</evidence>
<dbReference type="Proteomes" id="UP001642540">
    <property type="component" value="Unassembled WGS sequence"/>
</dbReference>
<dbReference type="Pfam" id="PF00628">
    <property type="entry name" value="PHD"/>
    <property type="match status" value="1"/>
</dbReference>
<evidence type="ECO:0000313" key="8">
    <source>
        <dbReference type="EMBL" id="CAL8076586.1"/>
    </source>
</evidence>
<dbReference type="CDD" id="cd15522">
    <property type="entry name" value="PHD_TAF3"/>
    <property type="match status" value="1"/>
</dbReference>
<sequence length="568" mass="62066">MELPGMHVCKICKKVFSDLNTLTNHKLVRHPQSTIRTDKKITQQFQRNNISITRIPGDPVPSVINHNPSPFRKTTSSAQSINARRAEVKMMKSAEGRGRMKVPVRNDARERVAESSIQNLVMSGLEGWVDDDDDTMDLREWEPVCTEREIVNQIIGGNRYTIATSVAEIASTASTRPGTKVVKQVPQPKQIVPPMYWISDVAAPAPKTGKRPATAISSAAQAQRTPTGIRATAAPGSSSAVAGIMQNLSKIKLMNQAAATRPNPKVISMASRPPVAPAAKKPPPPVHALTQPFRVSKPPQVSKNKGKIMPRNAFKNALPKPGVGLGQPGPPHLENQLDFDNDLTEEEYAFINPPELIEEPPVLSPPKLPVAASIPTKSQNGNGAKAGGKTAAPKSLSSNRFNPIDAKNKSAPTPAVTGRNINSTKSSSNVAASKTNGKQSDVIAKKSAVKKENFKNEVKETFKKMQKHVPNMPGTDYDMPRIDAVGAYSTQEGVQVWVCLVCGEKEPEESSRDMICCDGCEDWYHCSCVGITQQITEDQPWFCKRCIYLHSKNPEKDFPKLFRNSARR</sequence>
<dbReference type="InterPro" id="IPR019786">
    <property type="entry name" value="Zinc_finger_PHD-type_CS"/>
</dbReference>